<accession>A0A0J8B001</accession>
<evidence type="ECO:0000313" key="1">
    <source>
        <dbReference type="EMBL" id="KMS94344.1"/>
    </source>
</evidence>
<reference evidence="1 2" key="1">
    <citation type="journal article" date="2014" name="Nature">
        <title>The genome of the recently domesticated crop plant sugar beet (Beta vulgaris).</title>
        <authorList>
            <person name="Dohm J.C."/>
            <person name="Minoche A.E."/>
            <person name="Holtgrawe D."/>
            <person name="Capella-Gutierrez S."/>
            <person name="Zakrzewski F."/>
            <person name="Tafer H."/>
            <person name="Rupp O."/>
            <person name="Sorensen T.R."/>
            <person name="Stracke R."/>
            <person name="Reinhardt R."/>
            <person name="Goesmann A."/>
            <person name="Kraft T."/>
            <person name="Schulz B."/>
            <person name="Stadler P.F."/>
            <person name="Schmidt T."/>
            <person name="Gabaldon T."/>
            <person name="Lehrach H."/>
            <person name="Weisshaar B."/>
            <person name="Himmelbauer H."/>
        </authorList>
    </citation>
    <scope>NUCLEOTIDE SEQUENCE [LARGE SCALE GENOMIC DNA]</scope>
    <source>
        <tissue evidence="1">Taproot</tissue>
    </source>
</reference>
<sequence>NMEENVECLLLYEPEYDD</sequence>
<feature type="non-terminal residue" evidence="1">
    <location>
        <position position="1"/>
    </location>
</feature>
<evidence type="ECO:0000313" key="2">
    <source>
        <dbReference type="Proteomes" id="UP000035740"/>
    </source>
</evidence>
<dbReference type="Gramene" id="KMS94344">
    <property type="protein sequence ID" value="KMS94344"/>
    <property type="gene ID" value="BVRB_022350"/>
</dbReference>
<protein>
    <submittedName>
        <fullName evidence="1">Uncharacterized protein</fullName>
    </submittedName>
</protein>
<gene>
    <name evidence="1" type="ORF">BVRB_022350</name>
</gene>
<dbReference type="EMBL" id="KQ094171">
    <property type="protein sequence ID" value="KMS94344.1"/>
    <property type="molecule type" value="Genomic_DNA"/>
</dbReference>
<name>A0A0J8B001_BETVV</name>
<dbReference type="Proteomes" id="UP000035740">
    <property type="component" value="Unassembled WGS sequence"/>
</dbReference>
<keyword evidence="2" id="KW-1185">Reference proteome</keyword>
<proteinExistence type="predicted"/>
<dbReference type="AlphaFoldDB" id="A0A0J8B001"/>
<organism evidence="1 2">
    <name type="scientific">Beta vulgaris subsp. vulgaris</name>
    <name type="common">Beet</name>
    <dbReference type="NCBI Taxonomy" id="3555"/>
    <lineage>
        <taxon>Eukaryota</taxon>
        <taxon>Viridiplantae</taxon>
        <taxon>Streptophyta</taxon>
        <taxon>Embryophyta</taxon>
        <taxon>Tracheophyta</taxon>
        <taxon>Spermatophyta</taxon>
        <taxon>Magnoliopsida</taxon>
        <taxon>eudicotyledons</taxon>
        <taxon>Gunneridae</taxon>
        <taxon>Pentapetalae</taxon>
        <taxon>Caryophyllales</taxon>
        <taxon>Chenopodiaceae</taxon>
        <taxon>Betoideae</taxon>
        <taxon>Beta</taxon>
    </lineage>
</organism>